<gene>
    <name evidence="3" type="ORF">HYN69_06235</name>
</gene>
<name>A0A2S0UK30_9RHOB</name>
<evidence type="ECO:0000256" key="2">
    <source>
        <dbReference type="SAM" id="MobiDB-lite"/>
    </source>
</evidence>
<keyword evidence="4" id="KW-1185">Reference proteome</keyword>
<sequence length="123" mass="12672">MFSKPDQPAPAASRPASPNTGKSVFGSDLRITGDVTSTGTVEIHGVIDGTLSARGLIIGPEGEVKGTVSAETVEVKGRFEGRASTEHLTLRASANVQADVTYSAVSIESGAQIEGRFTKAKQG</sequence>
<dbReference type="KEGG" id="geh:HYN69_06235"/>
<dbReference type="AlphaFoldDB" id="A0A2S0UK30"/>
<protein>
    <submittedName>
        <fullName evidence="3">Polymer-forming cytoskeletal protein</fullName>
    </submittedName>
</protein>
<dbReference type="InterPro" id="IPR007607">
    <property type="entry name" value="BacA/B"/>
</dbReference>
<organism evidence="3 4">
    <name type="scientific">Paragemmobacter aquarius</name>
    <dbReference type="NCBI Taxonomy" id="2169400"/>
    <lineage>
        <taxon>Bacteria</taxon>
        <taxon>Pseudomonadati</taxon>
        <taxon>Pseudomonadota</taxon>
        <taxon>Alphaproteobacteria</taxon>
        <taxon>Rhodobacterales</taxon>
        <taxon>Paracoccaceae</taxon>
        <taxon>Paragemmobacter</taxon>
    </lineage>
</organism>
<feature type="region of interest" description="Disordered" evidence="2">
    <location>
        <begin position="1"/>
        <end position="27"/>
    </location>
</feature>
<dbReference type="PANTHER" id="PTHR35024:SF4">
    <property type="entry name" value="POLYMER-FORMING CYTOSKELETAL PROTEIN"/>
    <property type="match status" value="1"/>
</dbReference>
<dbReference type="Proteomes" id="UP000244496">
    <property type="component" value="Chromosome"/>
</dbReference>
<dbReference type="Pfam" id="PF04519">
    <property type="entry name" value="Bactofilin"/>
    <property type="match status" value="1"/>
</dbReference>
<evidence type="ECO:0000313" key="4">
    <source>
        <dbReference type="Proteomes" id="UP000244496"/>
    </source>
</evidence>
<dbReference type="EMBL" id="CP028918">
    <property type="protein sequence ID" value="AWB48169.1"/>
    <property type="molecule type" value="Genomic_DNA"/>
</dbReference>
<comment type="similarity">
    <text evidence="1">Belongs to the bactofilin family.</text>
</comment>
<evidence type="ECO:0000313" key="3">
    <source>
        <dbReference type="EMBL" id="AWB48169.1"/>
    </source>
</evidence>
<reference evidence="3 4" key="1">
    <citation type="submission" date="2018-04" db="EMBL/GenBank/DDBJ databases">
        <title>Genome sequencing of Gemmobacter.</title>
        <authorList>
            <person name="Yi H."/>
            <person name="Baek M.-G."/>
        </authorList>
    </citation>
    <scope>NUCLEOTIDE SEQUENCE [LARGE SCALE GENOMIC DNA]</scope>
    <source>
        <strain evidence="3 4">HYN0069</strain>
    </source>
</reference>
<evidence type="ECO:0000256" key="1">
    <source>
        <dbReference type="ARBA" id="ARBA00044755"/>
    </source>
</evidence>
<dbReference type="OrthoDB" id="5738271at2"/>
<proteinExistence type="inferred from homology"/>
<accession>A0A2S0UK30</accession>
<feature type="compositionally biased region" description="Low complexity" evidence="2">
    <location>
        <begin position="9"/>
        <end position="18"/>
    </location>
</feature>
<dbReference type="PANTHER" id="PTHR35024">
    <property type="entry name" value="HYPOTHETICAL CYTOSOLIC PROTEIN"/>
    <property type="match status" value="1"/>
</dbReference>
<dbReference type="RefSeq" id="WP_108434992.1">
    <property type="nucleotide sequence ID" value="NZ_CP028918.1"/>
</dbReference>